<evidence type="ECO:0000313" key="1">
    <source>
        <dbReference type="EMBL" id="KFE54497.1"/>
    </source>
</evidence>
<dbReference type="PATRIC" id="fig|317.175.peg.3207"/>
<accession>A0A085VGD4</accession>
<sequence>MTFRIQFDPAKARKNLRKHKVRLADAEAVLHDPRALTMEDNDHDEPRWVTLGDAGSGQILVVVYTYRDPNFIRLISARRATSHEISQYTGG</sequence>
<dbReference type="Gene3D" id="3.10.450.530">
    <property type="entry name" value="Ribonuclease toxin, BrnT, of type II toxin-antitoxin system"/>
    <property type="match status" value="1"/>
</dbReference>
<dbReference type="InterPro" id="IPR007460">
    <property type="entry name" value="BrnT_toxin"/>
</dbReference>
<dbReference type="RefSeq" id="WP_032629418.1">
    <property type="nucleotide sequence ID" value="NZ_JPQU01000043.1"/>
</dbReference>
<reference evidence="1 2" key="1">
    <citation type="submission" date="2014-07" db="EMBL/GenBank/DDBJ databases">
        <title>Draft Genome Sequences of Environmental Pseudomonas syringae strains.</title>
        <authorList>
            <person name="Baltrus D.A."/>
            <person name="Berge O."/>
            <person name="Morris C."/>
        </authorList>
    </citation>
    <scope>NUCLEOTIDE SEQUENCE [LARGE SCALE GENOMIC DNA]</scope>
    <source>
        <strain evidence="1 2">GAW0119</strain>
    </source>
</reference>
<name>A0A085VGD4_PSESX</name>
<evidence type="ECO:0000313" key="2">
    <source>
        <dbReference type="Proteomes" id="UP000028631"/>
    </source>
</evidence>
<proteinExistence type="predicted"/>
<dbReference type="Pfam" id="PF04365">
    <property type="entry name" value="BrnT_toxin"/>
    <property type="match status" value="1"/>
</dbReference>
<protein>
    <recommendedName>
        <fullName evidence="3">BrnT family toxin</fullName>
    </recommendedName>
</protein>
<comment type="caution">
    <text evidence="1">The sequence shown here is derived from an EMBL/GenBank/DDBJ whole genome shotgun (WGS) entry which is preliminary data.</text>
</comment>
<dbReference type="EMBL" id="JPQU01000043">
    <property type="protein sequence ID" value="KFE54497.1"/>
    <property type="molecule type" value="Genomic_DNA"/>
</dbReference>
<gene>
    <name evidence="1" type="ORF">IV01_15405</name>
</gene>
<keyword evidence="2" id="KW-1185">Reference proteome</keyword>
<evidence type="ECO:0008006" key="3">
    <source>
        <dbReference type="Google" id="ProtNLM"/>
    </source>
</evidence>
<dbReference type="Proteomes" id="UP000028631">
    <property type="component" value="Unassembled WGS sequence"/>
</dbReference>
<dbReference type="InterPro" id="IPR038573">
    <property type="entry name" value="BrnT_sf"/>
</dbReference>
<dbReference type="OrthoDB" id="9802417at2"/>
<organism evidence="1 2">
    <name type="scientific">Pseudomonas syringae</name>
    <dbReference type="NCBI Taxonomy" id="317"/>
    <lineage>
        <taxon>Bacteria</taxon>
        <taxon>Pseudomonadati</taxon>
        <taxon>Pseudomonadota</taxon>
        <taxon>Gammaproteobacteria</taxon>
        <taxon>Pseudomonadales</taxon>
        <taxon>Pseudomonadaceae</taxon>
        <taxon>Pseudomonas</taxon>
    </lineage>
</organism>
<dbReference type="AlphaFoldDB" id="A0A085VGD4"/>